<feature type="domain" description="Exportin-2 C-terminal" evidence="1">
    <location>
        <begin position="621"/>
        <end position="784"/>
    </location>
</feature>
<dbReference type="GO" id="GO:0031267">
    <property type="term" value="F:small GTPase binding"/>
    <property type="evidence" value="ECO:0007669"/>
    <property type="project" value="InterPro"/>
</dbReference>
<dbReference type="Pfam" id="PF08506">
    <property type="entry name" value="Cse1"/>
    <property type="match status" value="2"/>
</dbReference>
<keyword evidence="4" id="KW-1185">Reference proteome</keyword>
<dbReference type="Pfam" id="PF03378">
    <property type="entry name" value="CAS_CSE1"/>
    <property type="match status" value="1"/>
</dbReference>
<reference evidence="3" key="2">
    <citation type="submission" date="2023-05" db="EMBL/GenBank/DDBJ databases">
        <authorList>
            <person name="Schelkunov M.I."/>
        </authorList>
    </citation>
    <scope>NUCLEOTIDE SEQUENCE</scope>
    <source>
        <strain evidence="3">Hsosn_3</strain>
        <tissue evidence="3">Leaf</tissue>
    </source>
</reference>
<dbReference type="InterPro" id="IPR011989">
    <property type="entry name" value="ARM-like"/>
</dbReference>
<dbReference type="InterPro" id="IPR013713">
    <property type="entry name" value="XPO2_central"/>
</dbReference>
<evidence type="ECO:0000313" key="4">
    <source>
        <dbReference type="Proteomes" id="UP001237642"/>
    </source>
</evidence>
<dbReference type="Proteomes" id="UP001237642">
    <property type="component" value="Unassembled WGS sequence"/>
</dbReference>
<name>A0AAD8I8B1_9APIA</name>
<proteinExistence type="predicted"/>
<dbReference type="GO" id="GO:0005635">
    <property type="term" value="C:nuclear envelope"/>
    <property type="evidence" value="ECO:0007669"/>
    <property type="project" value="TreeGrafter"/>
</dbReference>
<protein>
    <submittedName>
        <fullName evidence="3">Importin N-terminal domain-containing protein</fullName>
    </submittedName>
</protein>
<dbReference type="InterPro" id="IPR005043">
    <property type="entry name" value="XPO2_C"/>
</dbReference>
<reference evidence="3" key="1">
    <citation type="submission" date="2023-02" db="EMBL/GenBank/DDBJ databases">
        <title>Genome of toxic invasive species Heracleum sosnowskyi carries increased number of genes despite the absence of recent whole-genome duplications.</title>
        <authorList>
            <person name="Schelkunov M."/>
            <person name="Shtratnikova V."/>
            <person name="Makarenko M."/>
            <person name="Klepikova A."/>
            <person name="Omelchenko D."/>
            <person name="Novikova G."/>
            <person name="Obukhova E."/>
            <person name="Bogdanov V."/>
            <person name="Penin A."/>
            <person name="Logacheva M."/>
        </authorList>
    </citation>
    <scope>NUCLEOTIDE SEQUENCE</scope>
    <source>
        <strain evidence="3">Hsosn_3</strain>
        <tissue evidence="3">Leaf</tissue>
    </source>
</reference>
<dbReference type="AlphaFoldDB" id="A0AAD8I8B1"/>
<comment type="caution">
    <text evidence="3">The sequence shown here is derived from an EMBL/GenBank/DDBJ whole genome shotgun (WGS) entry which is preliminary data.</text>
</comment>
<accession>A0AAD8I8B1</accession>
<dbReference type="PANTHER" id="PTHR10997:SF8">
    <property type="entry name" value="EXPORTIN-2"/>
    <property type="match status" value="1"/>
</dbReference>
<organism evidence="3 4">
    <name type="scientific">Heracleum sosnowskyi</name>
    <dbReference type="NCBI Taxonomy" id="360622"/>
    <lineage>
        <taxon>Eukaryota</taxon>
        <taxon>Viridiplantae</taxon>
        <taxon>Streptophyta</taxon>
        <taxon>Embryophyta</taxon>
        <taxon>Tracheophyta</taxon>
        <taxon>Spermatophyta</taxon>
        <taxon>Magnoliopsida</taxon>
        <taxon>eudicotyledons</taxon>
        <taxon>Gunneridae</taxon>
        <taxon>Pentapetalae</taxon>
        <taxon>asterids</taxon>
        <taxon>campanulids</taxon>
        <taxon>Apiales</taxon>
        <taxon>Apiaceae</taxon>
        <taxon>Apioideae</taxon>
        <taxon>apioid superclade</taxon>
        <taxon>Tordylieae</taxon>
        <taxon>Tordyliinae</taxon>
        <taxon>Heracleum</taxon>
    </lineage>
</organism>
<dbReference type="Gene3D" id="1.25.10.10">
    <property type="entry name" value="Leucine-rich Repeat Variant"/>
    <property type="match status" value="1"/>
</dbReference>
<dbReference type="PANTHER" id="PTHR10997">
    <property type="entry name" value="IMPORTIN-7, 8, 11"/>
    <property type="match status" value="1"/>
</dbReference>
<dbReference type="SUPFAM" id="SSF48371">
    <property type="entry name" value="ARM repeat"/>
    <property type="match status" value="1"/>
</dbReference>
<feature type="domain" description="Exportin-2 central" evidence="2">
    <location>
        <begin position="309"/>
        <end position="523"/>
    </location>
</feature>
<sequence>MSWNDKLKFLHKCFDESLSSDPETRCRGETQLSEAFEYINYGITLIEFATESHYEKIFRETVAINFRSHVKTRWTLLFIAGEDFTTTWSDVIDDLGIRLQKACSKSDLRSMNGLLDTVDRLIKTICDHDRFTLDASLEKIKNFAAQFAEFFIPIFSSISNDLFNLGWFPKSQHNLKPFIEAQMLCYRILNSLFNLGVSDIFMDIKDEWIIILIRDLKVKIPVNQDGFNELMILADRLCTIILKLIIDLMETKLDMFIDQYLMEFVTETLNLLAFSSESSSRDGLTVVAMKFLDMLVIDLMETELEMFIDQYLKEFVYETLNLLAFSSGSSRWYGLTVVAMEFLTVQLCKFIVIPNVMLRKEHEEMFNLDHREFINKDMEGGGLDRRRNLACQLVNVTDHRYKTKVLEIVSTCLDLYNQDPDTFGKHKECTISLLVSLAEKGADGSAFSCDRVAVENFLSLSIIPELRSQDISEFSLLKAGALKFFIVFRNQILKPTALTLIPDVVRLLNSDSNVVHSYAATCVEKLLRVKGDGAYTAVDIRPYLMELTCNLFKALEKKDSEENKYVMACIMRVLGVVDISDEFARRCLSRLALVFKRVCEHPKNSVFNCYLFEAVTVLLKRAFEFVPYALQLLSQLVELNNAPISSSYMKVFDALMSSDSSKRPESVHRALAQLLQSFLEKAPHLLKKEMWLGRFLLIVNELVRSPESEEEWFYVLNTIIENFEYDVLEPHMVHIWTMIFSRVRAQETEKLCKCIVIFMSLFLVKYGSKNFVLSTNAAEPGLFIEDVNGKKDQMSSCFCVSVQDC</sequence>
<dbReference type="GO" id="GO:0006606">
    <property type="term" value="P:protein import into nucleus"/>
    <property type="evidence" value="ECO:0007669"/>
    <property type="project" value="TreeGrafter"/>
</dbReference>
<dbReference type="GO" id="GO:0005829">
    <property type="term" value="C:cytosol"/>
    <property type="evidence" value="ECO:0007669"/>
    <property type="project" value="TreeGrafter"/>
</dbReference>
<evidence type="ECO:0000313" key="3">
    <source>
        <dbReference type="EMBL" id="KAK1380339.1"/>
    </source>
</evidence>
<gene>
    <name evidence="3" type="ORF">POM88_027083</name>
</gene>
<dbReference type="InterPro" id="IPR016024">
    <property type="entry name" value="ARM-type_fold"/>
</dbReference>
<dbReference type="EMBL" id="JAUIZM010000006">
    <property type="protein sequence ID" value="KAK1380339.1"/>
    <property type="molecule type" value="Genomic_DNA"/>
</dbReference>
<evidence type="ECO:0000259" key="1">
    <source>
        <dbReference type="Pfam" id="PF03378"/>
    </source>
</evidence>
<feature type="domain" description="Exportin-2 central" evidence="2">
    <location>
        <begin position="131"/>
        <end position="295"/>
    </location>
</feature>
<evidence type="ECO:0000259" key="2">
    <source>
        <dbReference type="Pfam" id="PF08506"/>
    </source>
</evidence>